<dbReference type="RefSeq" id="WP_179358178.1">
    <property type="nucleotide sequence ID" value="NZ_CP058627.1"/>
</dbReference>
<sequence length="522" mass="59725">MEAETMEGLSAVTSQLIELEHKIHTGNANAAIEPLKKILNAHKHVHEISAQALYLLGWVQWAKNQYSDAEKTIRAALKLMSNEHPAYFPALLKKASIETSQNHFFKGLHTWLFILDHADSNQHPNIISEAYLGIGSYFKVKESAELAETCFQYAYDFSKQGQNHEAQVKCGIYLLSVYCSTNKYTEAQKTIDECWPILKLLNEADPVLFADMHHYSGMTLASQNNFEQAIESIHRAQRINEENQFLWGQTQNRIQLAKIYAKQNKYHVAITQLESAVLISSIFDHGVIQQEICGIIREIHKSNHNYAAALSAHEAYHHLAIKNRAFFNDDSKKKNGTRLKTLENRLEVIQKKQTESKLKSTIDYLEQKIISLTTDHSKDSLTGAPNQLYFLHNQNKPNSKKNSESINLLINIRNLFDINVIHGRHLGDEVICAVYQALTLHFKHEETSIIRYYGQQFLVLNATPSSITKIHQISLIIERLKTNKQAKIELAIHRIGIKYKKNHEPIITTIELLWQFPAGEKS</sequence>
<dbReference type="Gene3D" id="3.30.70.270">
    <property type="match status" value="1"/>
</dbReference>
<dbReference type="Pfam" id="PF00990">
    <property type="entry name" value="GGDEF"/>
    <property type="match status" value="1"/>
</dbReference>
<keyword evidence="1" id="KW-0802">TPR repeat</keyword>
<dbReference type="KEGG" id="chiz:HQ393_07430"/>
<evidence type="ECO:0000313" key="3">
    <source>
        <dbReference type="EMBL" id="QLG88099.1"/>
    </source>
</evidence>
<dbReference type="PROSITE" id="PS50005">
    <property type="entry name" value="TPR"/>
    <property type="match status" value="1"/>
</dbReference>
<proteinExistence type="predicted"/>
<name>A0A7H9BHS9_9NEIS</name>
<dbReference type="Pfam" id="PF13181">
    <property type="entry name" value="TPR_8"/>
    <property type="match status" value="1"/>
</dbReference>
<organism evidence="3 4">
    <name type="scientific">Chitinibacter bivalviorum</name>
    <dbReference type="NCBI Taxonomy" id="2739434"/>
    <lineage>
        <taxon>Bacteria</taxon>
        <taxon>Pseudomonadati</taxon>
        <taxon>Pseudomonadota</taxon>
        <taxon>Betaproteobacteria</taxon>
        <taxon>Neisseriales</taxon>
        <taxon>Chitinibacteraceae</taxon>
        <taxon>Chitinibacter</taxon>
    </lineage>
</organism>
<dbReference type="SUPFAM" id="SSF48452">
    <property type="entry name" value="TPR-like"/>
    <property type="match status" value="2"/>
</dbReference>
<dbReference type="InterPro" id="IPR011990">
    <property type="entry name" value="TPR-like_helical_dom_sf"/>
</dbReference>
<evidence type="ECO:0000313" key="4">
    <source>
        <dbReference type="Proteomes" id="UP000509597"/>
    </source>
</evidence>
<protein>
    <submittedName>
        <fullName evidence="3">Diguanylate cyclase</fullName>
    </submittedName>
</protein>
<feature type="domain" description="GGDEF" evidence="2">
    <location>
        <begin position="379"/>
        <end position="487"/>
    </location>
</feature>
<evidence type="ECO:0000259" key="2">
    <source>
        <dbReference type="Pfam" id="PF00990"/>
    </source>
</evidence>
<feature type="repeat" description="TPR" evidence="1">
    <location>
        <begin position="210"/>
        <end position="243"/>
    </location>
</feature>
<dbReference type="Gene3D" id="1.25.40.10">
    <property type="entry name" value="Tetratricopeptide repeat domain"/>
    <property type="match status" value="2"/>
</dbReference>
<dbReference type="SUPFAM" id="SSF55073">
    <property type="entry name" value="Nucleotide cyclase"/>
    <property type="match status" value="1"/>
</dbReference>
<dbReference type="AlphaFoldDB" id="A0A7H9BHS9"/>
<reference evidence="3 4" key="1">
    <citation type="submission" date="2020-07" db="EMBL/GenBank/DDBJ databases">
        <title>Complete genome sequence of Chitinibacter sp. 2T18.</title>
        <authorList>
            <person name="Bae J.-W."/>
            <person name="Choi J.-W."/>
        </authorList>
    </citation>
    <scope>NUCLEOTIDE SEQUENCE [LARGE SCALE GENOMIC DNA]</scope>
    <source>
        <strain evidence="3 4">2T18</strain>
    </source>
</reference>
<gene>
    <name evidence="3" type="ORF">HQ393_07430</name>
</gene>
<dbReference type="Proteomes" id="UP000509597">
    <property type="component" value="Chromosome"/>
</dbReference>
<accession>A0A7H9BHS9</accession>
<dbReference type="SMART" id="SM00028">
    <property type="entry name" value="TPR"/>
    <property type="match status" value="4"/>
</dbReference>
<dbReference type="EMBL" id="CP058627">
    <property type="protein sequence ID" value="QLG88099.1"/>
    <property type="molecule type" value="Genomic_DNA"/>
</dbReference>
<dbReference type="InterPro" id="IPR043128">
    <property type="entry name" value="Rev_trsase/Diguanyl_cyclase"/>
</dbReference>
<evidence type="ECO:0000256" key="1">
    <source>
        <dbReference type="PROSITE-ProRule" id="PRU00339"/>
    </source>
</evidence>
<keyword evidence="4" id="KW-1185">Reference proteome</keyword>
<dbReference type="InterPro" id="IPR029787">
    <property type="entry name" value="Nucleotide_cyclase"/>
</dbReference>
<dbReference type="InterPro" id="IPR000160">
    <property type="entry name" value="GGDEF_dom"/>
</dbReference>
<dbReference type="InterPro" id="IPR019734">
    <property type="entry name" value="TPR_rpt"/>
</dbReference>